<comment type="function">
    <text evidence="13">Catalyzes the conversion of L-aspartate-beta-semialdehyde (L-Asa) to L-homoserine (L-Hse), the third step in the biosynthesis of amino acids that derive from aspartate (the aspartate family of amino acids), including methioinine and threonine, the latter of which is a precursor to isoleucine; production of homoserine leads to a branch-point in the pathway as it can either be O-phosphorylated for processing to threonine, or O-acylated for processing to methionine.</text>
</comment>
<comment type="similarity">
    <text evidence="4 14 18">Belongs to the homoserine dehydrogenase family.</text>
</comment>
<evidence type="ECO:0000256" key="5">
    <source>
        <dbReference type="ARBA" id="ARBA00013213"/>
    </source>
</evidence>
<dbReference type="FunCoup" id="A0A1D2VQL4">
    <property type="interactions" value="367"/>
</dbReference>
<dbReference type="InterPro" id="IPR011147">
    <property type="entry name" value="Bifunc_Aspkin/hSer_DH"/>
</dbReference>
<dbReference type="Pfam" id="PF00742">
    <property type="entry name" value="Homoserine_dh"/>
    <property type="match status" value="1"/>
</dbReference>
<evidence type="ECO:0000256" key="13">
    <source>
        <dbReference type="ARBA" id="ARBA00059589"/>
    </source>
</evidence>
<dbReference type="GO" id="GO:0004412">
    <property type="term" value="F:homoserine dehydrogenase activity"/>
    <property type="evidence" value="ECO:0007669"/>
    <property type="project" value="UniProtKB-EC"/>
</dbReference>
<evidence type="ECO:0000256" key="2">
    <source>
        <dbReference type="ARBA" id="ARBA00005056"/>
    </source>
</evidence>
<evidence type="ECO:0000256" key="9">
    <source>
        <dbReference type="ARBA" id="ARBA00022857"/>
    </source>
</evidence>
<dbReference type="Proteomes" id="UP000095038">
    <property type="component" value="Unassembled WGS sequence"/>
</dbReference>
<dbReference type="InParanoid" id="A0A1D2VQL4"/>
<evidence type="ECO:0000256" key="18">
    <source>
        <dbReference type="RuleBase" id="RU004171"/>
    </source>
</evidence>
<dbReference type="OrthoDB" id="67851at2759"/>
<evidence type="ECO:0000313" key="22">
    <source>
        <dbReference type="Proteomes" id="UP000095038"/>
    </source>
</evidence>
<keyword evidence="11 14" id="KW-0486">Methionine biosynthesis</keyword>
<keyword evidence="22" id="KW-1185">Reference proteome</keyword>
<dbReference type="SUPFAM" id="SSF51735">
    <property type="entry name" value="NAD(P)-binding Rossmann-fold domains"/>
    <property type="match status" value="1"/>
</dbReference>
<dbReference type="GO" id="GO:0070403">
    <property type="term" value="F:NAD+ binding"/>
    <property type="evidence" value="ECO:0007669"/>
    <property type="project" value="EnsemblFungi"/>
</dbReference>
<dbReference type="GO" id="GO:0009090">
    <property type="term" value="P:homoserine biosynthetic process"/>
    <property type="evidence" value="ECO:0007669"/>
    <property type="project" value="EnsemblFungi"/>
</dbReference>
<dbReference type="EC" id="1.1.1.3" evidence="5 14"/>
<dbReference type="EMBL" id="KV454475">
    <property type="protein sequence ID" value="ODV63889.1"/>
    <property type="molecule type" value="Genomic_DNA"/>
</dbReference>
<evidence type="ECO:0000259" key="20">
    <source>
        <dbReference type="Pfam" id="PF03447"/>
    </source>
</evidence>
<dbReference type="GO" id="GO:0009088">
    <property type="term" value="P:threonine biosynthetic process"/>
    <property type="evidence" value="ECO:0007669"/>
    <property type="project" value="UniProtKB-UniPathway"/>
</dbReference>
<comment type="catalytic activity">
    <reaction evidence="12">
        <text>L-homoserine + NADP(+) = L-aspartate 4-semialdehyde + NADPH + H(+)</text>
        <dbReference type="Rhea" id="RHEA:15761"/>
        <dbReference type="ChEBI" id="CHEBI:15378"/>
        <dbReference type="ChEBI" id="CHEBI:57476"/>
        <dbReference type="ChEBI" id="CHEBI:57783"/>
        <dbReference type="ChEBI" id="CHEBI:58349"/>
        <dbReference type="ChEBI" id="CHEBI:537519"/>
        <dbReference type="EC" id="1.1.1.3"/>
    </reaction>
    <physiologicalReaction direction="right-to-left" evidence="12">
        <dbReference type="Rhea" id="RHEA:15763"/>
    </physiologicalReaction>
</comment>
<feature type="active site" description="Proton donor" evidence="15">
    <location>
        <position position="224"/>
    </location>
</feature>
<evidence type="ECO:0000256" key="10">
    <source>
        <dbReference type="ARBA" id="ARBA00023002"/>
    </source>
</evidence>
<evidence type="ECO:0000256" key="8">
    <source>
        <dbReference type="ARBA" id="ARBA00022697"/>
    </source>
</evidence>
<comment type="pathway">
    <text evidence="3 17">Amino-acid biosynthesis; L-methionine biosynthesis via de novo pathway; L-homoserine from L-aspartate: step 3/3.</text>
</comment>
<evidence type="ECO:0000256" key="16">
    <source>
        <dbReference type="PIRSR" id="PIRSR036497-2"/>
    </source>
</evidence>
<accession>A0A1D2VQL4</accession>
<evidence type="ECO:0000256" key="14">
    <source>
        <dbReference type="PIRNR" id="PIRNR036497"/>
    </source>
</evidence>
<dbReference type="UniPathway" id="UPA00050">
    <property type="reaction ID" value="UER00063"/>
</dbReference>
<name>A0A1D2VQL4_9ASCO</name>
<dbReference type="SUPFAM" id="SSF55347">
    <property type="entry name" value="Glyceraldehyde-3-phosphate dehydrogenase-like, C-terminal domain"/>
    <property type="match status" value="1"/>
</dbReference>
<dbReference type="InterPro" id="IPR019811">
    <property type="entry name" value="HDH_CS"/>
</dbReference>
<dbReference type="GO" id="GO:0009086">
    <property type="term" value="P:methionine biosynthetic process"/>
    <property type="evidence" value="ECO:0007669"/>
    <property type="project" value="UniProtKB-KW"/>
</dbReference>
<feature type="binding site" evidence="16">
    <location>
        <position position="93"/>
    </location>
    <ligand>
        <name>NADPH</name>
        <dbReference type="ChEBI" id="CHEBI:57783"/>
    </ligand>
</feature>
<keyword evidence="9 14" id="KW-0521">NADP</keyword>
<dbReference type="InterPro" id="IPR022697">
    <property type="entry name" value="HDH_short"/>
</dbReference>
<evidence type="ECO:0000256" key="7">
    <source>
        <dbReference type="ARBA" id="ARBA00022605"/>
    </source>
</evidence>
<evidence type="ECO:0000313" key="21">
    <source>
        <dbReference type="EMBL" id="ODV63889.1"/>
    </source>
</evidence>
<dbReference type="Pfam" id="PF03447">
    <property type="entry name" value="NAD_binding_3"/>
    <property type="match status" value="1"/>
</dbReference>
<dbReference type="Gene3D" id="3.30.360.10">
    <property type="entry name" value="Dihydrodipicolinate Reductase, domain 2"/>
    <property type="match status" value="1"/>
</dbReference>
<evidence type="ECO:0000259" key="19">
    <source>
        <dbReference type="Pfam" id="PF00742"/>
    </source>
</evidence>
<dbReference type="GeneID" id="30965090"/>
<evidence type="ECO:0000256" key="15">
    <source>
        <dbReference type="PIRSR" id="PIRSR036497-1"/>
    </source>
</evidence>
<proteinExistence type="inferred from homology"/>
<dbReference type="InterPro" id="IPR001342">
    <property type="entry name" value="HDH_cat"/>
</dbReference>
<organism evidence="21 22">
    <name type="scientific">Ascoidea rubescens DSM 1968</name>
    <dbReference type="NCBI Taxonomy" id="1344418"/>
    <lineage>
        <taxon>Eukaryota</taxon>
        <taxon>Fungi</taxon>
        <taxon>Dikarya</taxon>
        <taxon>Ascomycota</taxon>
        <taxon>Saccharomycotina</taxon>
        <taxon>Saccharomycetes</taxon>
        <taxon>Ascoideaceae</taxon>
        <taxon>Ascoidea</taxon>
    </lineage>
</organism>
<evidence type="ECO:0000256" key="12">
    <source>
        <dbReference type="ARBA" id="ARBA00048841"/>
    </source>
</evidence>
<dbReference type="PROSITE" id="PS01042">
    <property type="entry name" value="HOMOSER_DHGENASE"/>
    <property type="match status" value="1"/>
</dbReference>
<evidence type="ECO:0000256" key="17">
    <source>
        <dbReference type="RuleBase" id="RU000579"/>
    </source>
</evidence>
<dbReference type="InterPro" id="IPR036291">
    <property type="entry name" value="NAD(P)-bd_dom_sf"/>
</dbReference>
<dbReference type="PIRSF" id="PIRSF036497">
    <property type="entry name" value="HDH_short"/>
    <property type="match status" value="1"/>
</dbReference>
<keyword evidence="8 14" id="KW-0791">Threonine biosynthesis</keyword>
<reference evidence="22" key="1">
    <citation type="submission" date="2016-05" db="EMBL/GenBank/DDBJ databases">
        <title>Comparative genomics of biotechnologically important yeasts.</title>
        <authorList>
            <consortium name="DOE Joint Genome Institute"/>
            <person name="Riley R."/>
            <person name="Haridas S."/>
            <person name="Wolfe K.H."/>
            <person name="Lopes M.R."/>
            <person name="Hittinger C.T."/>
            <person name="Goker M."/>
            <person name="Salamov A."/>
            <person name="Wisecaver J."/>
            <person name="Long T.M."/>
            <person name="Aerts A.L."/>
            <person name="Barry K."/>
            <person name="Choi C."/>
            <person name="Clum A."/>
            <person name="Coughlan A.Y."/>
            <person name="Deshpande S."/>
            <person name="Douglass A.P."/>
            <person name="Hanson S.J."/>
            <person name="Klenk H.-P."/>
            <person name="Labutti K."/>
            <person name="Lapidus A."/>
            <person name="Lindquist E."/>
            <person name="Lipzen A."/>
            <person name="Meier-Kolthoff J.P."/>
            <person name="Ohm R.A."/>
            <person name="Otillar R.P."/>
            <person name="Pangilinan J."/>
            <person name="Peng Y."/>
            <person name="Rokas A."/>
            <person name="Rosa C.A."/>
            <person name="Scheuner C."/>
            <person name="Sibirny A.A."/>
            <person name="Slot J.C."/>
            <person name="Stielow J.B."/>
            <person name="Sun H."/>
            <person name="Kurtzman C.P."/>
            <person name="Blackwell M."/>
            <person name="Grigoriev I.V."/>
            <person name="Jeffries T.W."/>
        </authorList>
    </citation>
    <scope>NUCLEOTIDE SEQUENCE [LARGE SCALE GENOMIC DNA]</scope>
    <source>
        <strain evidence="22">DSM 1968</strain>
    </source>
</reference>
<dbReference type="RefSeq" id="XP_020050196.1">
    <property type="nucleotide sequence ID" value="XM_020191454.1"/>
</dbReference>
<feature type="binding site" evidence="16">
    <location>
        <position position="117"/>
    </location>
    <ligand>
        <name>NADPH</name>
        <dbReference type="ChEBI" id="CHEBI:57783"/>
    </ligand>
</feature>
<dbReference type="Gene3D" id="3.40.50.720">
    <property type="entry name" value="NAD(P)-binding Rossmann-like Domain"/>
    <property type="match status" value="1"/>
</dbReference>
<feature type="domain" description="Aspartate/homoserine dehydrogenase NAD-binding" evidence="20">
    <location>
        <begin position="11"/>
        <end position="140"/>
    </location>
</feature>
<feature type="binding site" evidence="16">
    <location>
        <begin position="11"/>
        <end position="16"/>
    </location>
    <ligand>
        <name>NADP(+)</name>
        <dbReference type="ChEBI" id="CHEBI:58349"/>
    </ligand>
</feature>
<keyword evidence="7 14" id="KW-0028">Amino-acid biosynthesis</keyword>
<evidence type="ECO:0000256" key="1">
    <source>
        <dbReference type="ARBA" id="ARBA00001920"/>
    </source>
</evidence>
<sequence length="363" mass="39080">MVKSVNVAIVGTGVVGSAFVSQLLRMSSSIKYNVIYIGNADQSLKAPTGLSADNWASALQSSKTPSLSIPDLLEFLKEQSSITKLPTILVDNTSSLAIAQSYPKFLENKISIATPNKKAFSDNYSLWEQLFNESRKKNDTALLYHEATVGAGLPIIGTLNDLIQTGDKIIKIEGIFSGSLSFIFNSFSQSDDIKFSDIVLKAKELGYTEPDPRDDLGGLDVARKVIILARISGFGINSLNDLDIESLIPKELSSPTLSTADFLSQLPNFDDQIKQQKIDAANEGKVLRFVGSVDLVNNKVFVGIAKYDKSHPFASLQGSDNVISIQTERYTNPLIVQGAGAGSEVTAAGVLADTIKIAQRVAV</sequence>
<dbReference type="PANTHER" id="PTHR43070">
    <property type="match status" value="1"/>
</dbReference>
<evidence type="ECO:0000256" key="4">
    <source>
        <dbReference type="ARBA" id="ARBA00006753"/>
    </source>
</evidence>
<comment type="pathway">
    <text evidence="2 17">Amino-acid biosynthesis; L-threonine biosynthesis; L-threonine from L-aspartate: step 3/5.</text>
</comment>
<evidence type="ECO:0000256" key="3">
    <source>
        <dbReference type="ARBA" id="ARBA00005062"/>
    </source>
</evidence>
<dbReference type="GO" id="GO:0050661">
    <property type="term" value="F:NADP binding"/>
    <property type="evidence" value="ECO:0007669"/>
    <property type="project" value="InterPro"/>
</dbReference>
<dbReference type="InterPro" id="IPR005106">
    <property type="entry name" value="Asp/hSer_DH_NAD-bd"/>
</dbReference>
<dbReference type="PANTHER" id="PTHR43070:SF5">
    <property type="entry name" value="HOMOSERINE DEHYDROGENASE"/>
    <property type="match status" value="1"/>
</dbReference>
<evidence type="ECO:0000256" key="6">
    <source>
        <dbReference type="ARBA" id="ARBA00013376"/>
    </source>
</evidence>
<keyword evidence="10 14" id="KW-0560">Oxidoreductase</keyword>
<comment type="cofactor">
    <cofactor evidence="1">
        <name>a metal cation</name>
        <dbReference type="ChEBI" id="CHEBI:25213"/>
    </cofactor>
</comment>
<dbReference type="STRING" id="1344418.A0A1D2VQL4"/>
<dbReference type="AlphaFoldDB" id="A0A1D2VQL4"/>
<feature type="binding site" evidence="16">
    <location>
        <position position="209"/>
    </location>
    <ligand>
        <name>L-homoserine</name>
        <dbReference type="ChEBI" id="CHEBI:57476"/>
    </ligand>
</feature>
<gene>
    <name evidence="21" type="ORF">ASCRUDRAFT_67946</name>
</gene>
<dbReference type="UniPathway" id="UPA00051">
    <property type="reaction ID" value="UER00465"/>
</dbReference>
<dbReference type="FunFam" id="3.30.360.10:FF:000006">
    <property type="entry name" value="Bifunctional aspartokinase/homoserine dehydrogenase"/>
    <property type="match status" value="1"/>
</dbReference>
<protein>
    <recommendedName>
        <fullName evidence="6 14">Homoserine dehydrogenase</fullName>
        <shortName evidence="14">HDH</shortName>
        <ecNumber evidence="5 14">1.1.1.3</ecNumber>
    </recommendedName>
</protein>
<evidence type="ECO:0000256" key="11">
    <source>
        <dbReference type="ARBA" id="ARBA00023167"/>
    </source>
</evidence>
<feature type="domain" description="Homoserine dehydrogenase catalytic" evidence="19">
    <location>
        <begin position="154"/>
        <end position="355"/>
    </location>
</feature>